<evidence type="ECO:0000259" key="4">
    <source>
        <dbReference type="Pfam" id="PF13649"/>
    </source>
</evidence>
<evidence type="ECO:0000256" key="2">
    <source>
        <dbReference type="ARBA" id="ARBA00022679"/>
    </source>
</evidence>
<dbReference type="GO" id="GO:0032259">
    <property type="term" value="P:methylation"/>
    <property type="evidence" value="ECO:0007669"/>
    <property type="project" value="UniProtKB-KW"/>
</dbReference>
<keyword evidence="3" id="KW-0949">S-adenosyl-L-methionine</keyword>
<sequence>MSIFDTVYQNTPPWEIGRPQKAFVDLAAAGEVTGSVLDVGCGTGDHALYFAEEGHEVLGIDTAALAIQKAEEKAAARGLRAQFLVWNALDLAGLERTFDTVIDSGFFHVLSDEDRSVFRESLAAALAPGGKYLMLCFSDQNPGDYPLPRRIREREIRETFLDGWRINSIRPAVFENAIQPEGHHAWLASISRAGRG</sequence>
<evidence type="ECO:0000313" key="5">
    <source>
        <dbReference type="EMBL" id="MCT8337581.1"/>
    </source>
</evidence>
<accession>A0A9E4ZPM3</accession>
<keyword evidence="6" id="KW-1185">Reference proteome</keyword>
<dbReference type="AlphaFoldDB" id="A0A9E4ZPM3"/>
<dbReference type="Gene3D" id="3.40.50.150">
    <property type="entry name" value="Vaccinia Virus protein VP39"/>
    <property type="match status" value="1"/>
</dbReference>
<proteinExistence type="predicted"/>
<dbReference type="InterPro" id="IPR041698">
    <property type="entry name" value="Methyltransf_25"/>
</dbReference>
<comment type="caution">
    <text evidence="5">The sequence shown here is derived from an EMBL/GenBank/DDBJ whole genome shotgun (WGS) entry which is preliminary data.</text>
</comment>
<protein>
    <submittedName>
        <fullName evidence="5">Class I SAM-dependent methyltransferase</fullName>
    </submittedName>
</protein>
<reference evidence="5" key="1">
    <citation type="submission" date="2019-06" db="EMBL/GenBank/DDBJ databases">
        <title>Methanoculleus strain from Tamsui River, Taipei, Taiwan.</title>
        <authorList>
            <person name="You Y.-T."/>
            <person name="Chen S.-C."/>
            <person name="Lai S.-J."/>
            <person name="Lee Y.-C."/>
            <person name="Lai M.-C."/>
        </authorList>
    </citation>
    <scope>NUCLEOTIDE SEQUENCE</scope>
    <source>
        <strain evidence="5">Afa-1</strain>
    </source>
</reference>
<evidence type="ECO:0000313" key="6">
    <source>
        <dbReference type="Proteomes" id="UP001065682"/>
    </source>
</evidence>
<gene>
    <name evidence="5" type="ORF">FKB36_08815</name>
</gene>
<dbReference type="Pfam" id="PF13649">
    <property type="entry name" value="Methyltransf_25"/>
    <property type="match status" value="1"/>
</dbReference>
<keyword evidence="2" id="KW-0808">Transferase</keyword>
<dbReference type="PANTHER" id="PTHR43464">
    <property type="entry name" value="METHYLTRANSFERASE"/>
    <property type="match status" value="1"/>
</dbReference>
<dbReference type="SUPFAM" id="SSF53335">
    <property type="entry name" value="S-adenosyl-L-methionine-dependent methyltransferases"/>
    <property type="match status" value="1"/>
</dbReference>
<dbReference type="InterPro" id="IPR029063">
    <property type="entry name" value="SAM-dependent_MTases_sf"/>
</dbReference>
<dbReference type="CDD" id="cd02440">
    <property type="entry name" value="AdoMet_MTases"/>
    <property type="match status" value="1"/>
</dbReference>
<dbReference type="GO" id="GO:0008168">
    <property type="term" value="F:methyltransferase activity"/>
    <property type="evidence" value="ECO:0007669"/>
    <property type="project" value="UniProtKB-KW"/>
</dbReference>
<feature type="domain" description="Methyltransferase" evidence="4">
    <location>
        <begin position="36"/>
        <end position="130"/>
    </location>
</feature>
<evidence type="ECO:0000256" key="1">
    <source>
        <dbReference type="ARBA" id="ARBA00022603"/>
    </source>
</evidence>
<name>A0A9E4ZPM3_9EURY</name>
<keyword evidence="1 5" id="KW-0489">Methyltransferase</keyword>
<evidence type="ECO:0000256" key="3">
    <source>
        <dbReference type="ARBA" id="ARBA00022691"/>
    </source>
</evidence>
<dbReference type="PANTHER" id="PTHR43464:SF19">
    <property type="entry name" value="UBIQUINONE BIOSYNTHESIS O-METHYLTRANSFERASE, MITOCHONDRIAL"/>
    <property type="match status" value="1"/>
</dbReference>
<dbReference type="EMBL" id="VHLL01000004">
    <property type="protein sequence ID" value="MCT8337581.1"/>
    <property type="molecule type" value="Genomic_DNA"/>
</dbReference>
<organism evidence="5 6">
    <name type="scientific">Methanoculleus formosensis</name>
    <dbReference type="NCBI Taxonomy" id="2590886"/>
    <lineage>
        <taxon>Archaea</taxon>
        <taxon>Methanobacteriati</taxon>
        <taxon>Methanobacteriota</taxon>
        <taxon>Stenosarchaea group</taxon>
        <taxon>Methanomicrobia</taxon>
        <taxon>Methanomicrobiales</taxon>
        <taxon>Methanomicrobiaceae</taxon>
        <taxon>Methanoculleus</taxon>
    </lineage>
</organism>
<dbReference type="Proteomes" id="UP001065682">
    <property type="component" value="Unassembled WGS sequence"/>
</dbReference>